<evidence type="ECO:0000256" key="1">
    <source>
        <dbReference type="SAM" id="SignalP"/>
    </source>
</evidence>
<dbReference type="EMBL" id="VNFF01000026">
    <property type="protein sequence ID" value="TVU80330.1"/>
    <property type="molecule type" value="Genomic_DNA"/>
</dbReference>
<feature type="signal peptide" evidence="1">
    <location>
        <begin position="1"/>
        <end position="25"/>
    </location>
</feature>
<evidence type="ECO:0000313" key="3">
    <source>
        <dbReference type="Proteomes" id="UP000317938"/>
    </source>
</evidence>
<dbReference type="Proteomes" id="UP000317938">
    <property type="component" value="Unassembled WGS sequence"/>
</dbReference>
<sequence>MQIKSFSFIAIVAIAIALLSITALATAPLSDEYKGVTETAHTLTQDVTTSRTDYFCRGTQCM</sequence>
<accession>A0ABY3F8E6</accession>
<gene>
    <name evidence="2" type="ORF">FQP85_20115</name>
</gene>
<keyword evidence="1" id="KW-0732">Signal</keyword>
<keyword evidence="3" id="KW-1185">Reference proteome</keyword>
<dbReference type="RefSeq" id="WP_145241941.1">
    <property type="nucleotide sequence ID" value="NZ_VNFF01000026.1"/>
</dbReference>
<name>A0ABY3F8E6_9GAMM</name>
<evidence type="ECO:0000313" key="2">
    <source>
        <dbReference type="EMBL" id="TVU80330.1"/>
    </source>
</evidence>
<reference evidence="2 3" key="1">
    <citation type="submission" date="2019-07" db="EMBL/GenBank/DDBJ databases">
        <title>Diversity of Bacteria from Kongsfjorden, Arctic.</title>
        <authorList>
            <person name="Yu Y."/>
        </authorList>
    </citation>
    <scope>NUCLEOTIDE SEQUENCE [LARGE SCALE GENOMIC DNA]</scope>
    <source>
        <strain evidence="2 3">SM1927</strain>
    </source>
</reference>
<proteinExistence type="predicted"/>
<organism evidence="2 3">
    <name type="scientific">Pseudoalteromonas neustonica</name>
    <dbReference type="NCBI Taxonomy" id="1840331"/>
    <lineage>
        <taxon>Bacteria</taxon>
        <taxon>Pseudomonadati</taxon>
        <taxon>Pseudomonadota</taxon>
        <taxon>Gammaproteobacteria</taxon>
        <taxon>Alteromonadales</taxon>
        <taxon>Pseudoalteromonadaceae</taxon>
        <taxon>Pseudoalteromonas</taxon>
    </lineage>
</organism>
<comment type="caution">
    <text evidence="2">The sequence shown here is derived from an EMBL/GenBank/DDBJ whole genome shotgun (WGS) entry which is preliminary data.</text>
</comment>
<feature type="chain" id="PRO_5045582159" evidence="1">
    <location>
        <begin position="26"/>
        <end position="62"/>
    </location>
</feature>
<protein>
    <submittedName>
        <fullName evidence="2">Uncharacterized protein</fullName>
    </submittedName>
</protein>